<organism evidence="2 3">
    <name type="scientific">Streptomyces enissocaesilis</name>
    <dbReference type="NCBI Taxonomy" id="332589"/>
    <lineage>
        <taxon>Bacteria</taxon>
        <taxon>Bacillati</taxon>
        <taxon>Actinomycetota</taxon>
        <taxon>Actinomycetes</taxon>
        <taxon>Kitasatosporales</taxon>
        <taxon>Streptomycetaceae</taxon>
        <taxon>Streptomyces</taxon>
        <taxon>Streptomyces rochei group</taxon>
    </lineage>
</organism>
<keyword evidence="3" id="KW-1185">Reference proteome</keyword>
<name>A0ABP6JHQ2_9ACTN</name>
<dbReference type="EMBL" id="BAAAUD010000018">
    <property type="protein sequence ID" value="GAA2933808.1"/>
    <property type="molecule type" value="Genomic_DNA"/>
</dbReference>
<dbReference type="Pfam" id="PF21806">
    <property type="entry name" value="DUF6879"/>
    <property type="match status" value="1"/>
</dbReference>
<evidence type="ECO:0000313" key="2">
    <source>
        <dbReference type="EMBL" id="GAA2933808.1"/>
    </source>
</evidence>
<evidence type="ECO:0000313" key="3">
    <source>
        <dbReference type="Proteomes" id="UP001500403"/>
    </source>
</evidence>
<reference evidence="3" key="1">
    <citation type="journal article" date="2019" name="Int. J. Syst. Evol. Microbiol.">
        <title>The Global Catalogue of Microorganisms (GCM) 10K type strain sequencing project: providing services to taxonomists for standard genome sequencing and annotation.</title>
        <authorList>
            <consortium name="The Broad Institute Genomics Platform"/>
            <consortium name="The Broad Institute Genome Sequencing Center for Infectious Disease"/>
            <person name="Wu L."/>
            <person name="Ma J."/>
        </authorList>
    </citation>
    <scope>NUCLEOTIDE SEQUENCE [LARGE SCALE GENOMIC DNA]</scope>
    <source>
        <strain evidence="3">JCM 9088</strain>
    </source>
</reference>
<accession>A0ABP6JHQ2</accession>
<gene>
    <name evidence="2" type="ORF">GCM10010446_18260</name>
</gene>
<dbReference type="InterPro" id="IPR049244">
    <property type="entry name" value="DUF6879"/>
</dbReference>
<protein>
    <recommendedName>
        <fullName evidence="1">DUF6879 domain-containing protein</fullName>
    </recommendedName>
</protein>
<sequence>MLATPRGGGCGGFLDAADKRIFENHAWWLANPYLMLCLLCPTERGTVMARRLRVLGSTSGVGDCPTLYEDVTTGEVLVQGDAVTDPNDVSQLRYVKDSEAFVVVPRELLVNFAPKEAVHVPEFVPQKKINEFINDGFEHTAWRLETQTGYASDQAMPSYQEFLRTGDTAGEVGHPWFENVRRMVAAGKRFERVRIVDTPPTTGQRYLLACARTNVAAGEDIRCLWREDAERRHLDLSSEFWLFDSRTVARFHFDGERTIGMELITDPAEVLRACQVRDAAWHYATPYREFTAQVPSAE</sequence>
<comment type="caution">
    <text evidence="2">The sequence shown here is derived from an EMBL/GenBank/DDBJ whole genome shotgun (WGS) entry which is preliminary data.</text>
</comment>
<proteinExistence type="predicted"/>
<dbReference type="Proteomes" id="UP001500403">
    <property type="component" value="Unassembled WGS sequence"/>
</dbReference>
<evidence type="ECO:0000259" key="1">
    <source>
        <dbReference type="Pfam" id="PF21806"/>
    </source>
</evidence>
<feature type="domain" description="DUF6879" evidence="1">
    <location>
        <begin position="129"/>
        <end position="291"/>
    </location>
</feature>